<dbReference type="RefSeq" id="WP_310797741.1">
    <property type="nucleotide sequence ID" value="NZ_CP123872.1"/>
</dbReference>
<proteinExistence type="predicted"/>
<sequence length="119" mass="12758">MTDISTVTQSGLASEMLLKGQIQQAKASITGVKGEDISPELDKKIRKVAESFEAMFISQLLQPMFQDIPVDETMGGGSGEQMFRGMMVEQMGKSMASGGGIGLSDSIYSEILKMQEVAS</sequence>
<dbReference type="EMBL" id="CP123872">
    <property type="protein sequence ID" value="WND01911.1"/>
    <property type="molecule type" value="Genomic_DNA"/>
</dbReference>
<dbReference type="Pfam" id="PF10135">
    <property type="entry name" value="Rod-binding"/>
    <property type="match status" value="1"/>
</dbReference>
<evidence type="ECO:0000259" key="1">
    <source>
        <dbReference type="Pfam" id="PF10135"/>
    </source>
</evidence>
<accession>A0AA52H8A0</accession>
<evidence type="ECO:0000313" key="2">
    <source>
        <dbReference type="EMBL" id="WND01911.1"/>
    </source>
</evidence>
<feature type="domain" description="Flagellar protein FlgJ N-terminal" evidence="1">
    <location>
        <begin position="63"/>
        <end position="108"/>
    </location>
</feature>
<name>A0AA52H8A0_9PROT</name>
<dbReference type="Proteomes" id="UP001268683">
    <property type="component" value="Chromosome"/>
</dbReference>
<dbReference type="KEGG" id="tmk:QGN29_10140"/>
<organism evidence="2 3">
    <name type="scientific">Temperatibacter marinus</name>
    <dbReference type="NCBI Taxonomy" id="1456591"/>
    <lineage>
        <taxon>Bacteria</taxon>
        <taxon>Pseudomonadati</taxon>
        <taxon>Pseudomonadota</taxon>
        <taxon>Alphaproteobacteria</taxon>
        <taxon>Kordiimonadales</taxon>
        <taxon>Temperatibacteraceae</taxon>
        <taxon>Temperatibacter</taxon>
    </lineage>
</organism>
<protein>
    <submittedName>
        <fullName evidence="2">Rod-binding protein</fullName>
    </submittedName>
</protein>
<evidence type="ECO:0000313" key="3">
    <source>
        <dbReference type="Proteomes" id="UP001268683"/>
    </source>
</evidence>
<keyword evidence="3" id="KW-1185">Reference proteome</keyword>
<reference evidence="2" key="1">
    <citation type="submission" date="2023-04" db="EMBL/GenBank/DDBJ databases">
        <title>Complete genome sequence of Temperatibacter marinus.</title>
        <authorList>
            <person name="Rong J.-C."/>
            <person name="Yi M.-L."/>
            <person name="Zhao Q."/>
        </authorList>
    </citation>
    <scope>NUCLEOTIDE SEQUENCE</scope>
    <source>
        <strain evidence="2">NBRC 110045</strain>
    </source>
</reference>
<dbReference type="InterPro" id="IPR019301">
    <property type="entry name" value="Flagellar_prot_FlgJ_N"/>
</dbReference>
<dbReference type="AlphaFoldDB" id="A0AA52H8A0"/>
<gene>
    <name evidence="2" type="ORF">QGN29_10140</name>
</gene>